<dbReference type="VEuPathDB" id="VectorBase:AALB008678"/>
<dbReference type="STRING" id="7167.A0A182FQ59"/>
<evidence type="ECO:0000259" key="19">
    <source>
        <dbReference type="SMART" id="SM00485"/>
    </source>
</evidence>
<evidence type="ECO:0000256" key="14">
    <source>
        <dbReference type="ARBA" id="ARBA00070746"/>
    </source>
</evidence>
<comment type="subcellular location">
    <subcellularLocation>
        <location evidence="2">Nucleus</location>
    </subcellularLocation>
</comment>
<evidence type="ECO:0000256" key="15">
    <source>
        <dbReference type="ARBA" id="ARBA00076716"/>
    </source>
</evidence>
<feature type="compositionally biased region" description="Basic residues" evidence="17">
    <location>
        <begin position="510"/>
        <end position="520"/>
    </location>
</feature>
<organism evidence="20 21">
    <name type="scientific">Anopheles albimanus</name>
    <name type="common">New world malaria mosquito</name>
    <dbReference type="NCBI Taxonomy" id="7167"/>
    <lineage>
        <taxon>Eukaryota</taxon>
        <taxon>Metazoa</taxon>
        <taxon>Ecdysozoa</taxon>
        <taxon>Arthropoda</taxon>
        <taxon>Hexapoda</taxon>
        <taxon>Insecta</taxon>
        <taxon>Pterygota</taxon>
        <taxon>Neoptera</taxon>
        <taxon>Endopterygota</taxon>
        <taxon>Diptera</taxon>
        <taxon>Nematocera</taxon>
        <taxon>Culicoidea</taxon>
        <taxon>Culicidae</taxon>
        <taxon>Anophelinae</taxon>
        <taxon>Anopheles</taxon>
    </lineage>
</organism>
<dbReference type="AlphaFoldDB" id="A0A182FQ59"/>
<evidence type="ECO:0000313" key="20">
    <source>
        <dbReference type="EnsemblMetazoa" id="AALB008678-PA"/>
    </source>
</evidence>
<dbReference type="Pfam" id="PF00867">
    <property type="entry name" value="XPG_I"/>
    <property type="match status" value="1"/>
</dbReference>
<dbReference type="GO" id="GO:0000400">
    <property type="term" value="F:four-way junction DNA binding"/>
    <property type="evidence" value="ECO:0007669"/>
    <property type="project" value="UniProtKB-ARBA"/>
</dbReference>
<evidence type="ECO:0000256" key="16">
    <source>
        <dbReference type="ARBA" id="ARBA00080957"/>
    </source>
</evidence>
<feature type="domain" description="XPG-I" evidence="18">
    <location>
        <begin position="141"/>
        <end position="213"/>
    </location>
</feature>
<feature type="compositionally biased region" description="Basic and acidic residues" evidence="17">
    <location>
        <begin position="546"/>
        <end position="558"/>
    </location>
</feature>
<dbReference type="FunFam" id="3.40.50.1010:FF:000054">
    <property type="entry name" value="Flap endonuclease GEN"/>
    <property type="match status" value="1"/>
</dbReference>
<reference evidence="20" key="2">
    <citation type="submission" date="2022-08" db="UniProtKB">
        <authorList>
            <consortium name="EnsemblMetazoa"/>
        </authorList>
    </citation>
    <scope>IDENTIFICATION</scope>
    <source>
        <strain evidence="20">STECLA/ALBI9_A</strain>
    </source>
</reference>
<evidence type="ECO:0000259" key="18">
    <source>
        <dbReference type="SMART" id="SM00484"/>
    </source>
</evidence>
<dbReference type="CDD" id="cd09905">
    <property type="entry name" value="H3TH_GEN1"/>
    <property type="match status" value="1"/>
</dbReference>
<keyword evidence="5" id="KW-0255">Endonuclease</keyword>
<dbReference type="InterPro" id="IPR008918">
    <property type="entry name" value="HhH2"/>
</dbReference>
<dbReference type="SUPFAM" id="SSF47807">
    <property type="entry name" value="5' to 3' exonuclease, C-terminal subdomain"/>
    <property type="match status" value="1"/>
</dbReference>
<evidence type="ECO:0000256" key="4">
    <source>
        <dbReference type="ARBA" id="ARBA00022723"/>
    </source>
</evidence>
<dbReference type="PANTHER" id="PTHR11081:SF70">
    <property type="entry name" value="FLAP ENDONUCLEASE GEN HOMOLOG 1"/>
    <property type="match status" value="1"/>
</dbReference>
<keyword evidence="4" id="KW-0479">Metal-binding</keyword>
<evidence type="ECO:0000256" key="17">
    <source>
        <dbReference type="SAM" id="MobiDB-lite"/>
    </source>
</evidence>
<dbReference type="Gene3D" id="1.10.150.20">
    <property type="entry name" value="5' to 3' exonuclease, C-terminal subdomain"/>
    <property type="match status" value="1"/>
</dbReference>
<feature type="region of interest" description="Disordered" evidence="17">
    <location>
        <begin position="546"/>
        <end position="571"/>
    </location>
</feature>
<dbReference type="GO" id="GO:0008821">
    <property type="term" value="F:crossover junction DNA endonuclease activity"/>
    <property type="evidence" value="ECO:0007669"/>
    <property type="project" value="UniProtKB-ARBA"/>
</dbReference>
<evidence type="ECO:0000256" key="2">
    <source>
        <dbReference type="ARBA" id="ARBA00004123"/>
    </source>
</evidence>
<dbReference type="InterPro" id="IPR006086">
    <property type="entry name" value="XPG-I_dom"/>
</dbReference>
<dbReference type="CDD" id="cd09869">
    <property type="entry name" value="PIN_GEN1"/>
    <property type="match status" value="1"/>
</dbReference>
<comment type="function">
    <text evidence="13">Endonuclease which cleaves flap structures at the junction between single-stranded DNA and double-stranded DNA. Specific for 5'-overhanging flap structures in which the 5'-upstream of the flap is completely double-stranded. Prefers the blocked-flap structures similar to those occurring at replication forks, in which the 5' single-strand overhang of the flap is double-stranded. Also possesses weak 5'- to 3'-exonuclease activity on nicked but not gapped double-stranded DNA. Does not cleave bubble-like or Holliday junction substrates.</text>
</comment>
<keyword evidence="6" id="KW-0227">DNA damage</keyword>
<dbReference type="SUPFAM" id="SSF88723">
    <property type="entry name" value="PIN domain-like"/>
    <property type="match status" value="1"/>
</dbReference>
<dbReference type="Pfam" id="PF18704">
    <property type="entry name" value="Chromo_2"/>
    <property type="match status" value="1"/>
</dbReference>
<dbReference type="GO" id="GO:0006281">
    <property type="term" value="P:DNA repair"/>
    <property type="evidence" value="ECO:0007669"/>
    <property type="project" value="UniProtKB-KW"/>
</dbReference>
<dbReference type="GO" id="GO:0017108">
    <property type="term" value="F:5'-flap endonuclease activity"/>
    <property type="evidence" value="ECO:0007669"/>
    <property type="project" value="UniProtKB-ARBA"/>
</dbReference>
<evidence type="ECO:0000256" key="5">
    <source>
        <dbReference type="ARBA" id="ARBA00022759"/>
    </source>
</evidence>
<keyword evidence="9" id="KW-0460">Magnesium</keyword>
<feature type="region of interest" description="Disordered" evidence="17">
    <location>
        <begin position="486"/>
        <end position="528"/>
    </location>
</feature>
<feature type="domain" description="XPG N-terminal" evidence="19">
    <location>
        <begin position="1"/>
        <end position="95"/>
    </location>
</feature>
<dbReference type="GO" id="GO:0005634">
    <property type="term" value="C:nucleus"/>
    <property type="evidence" value="ECO:0007669"/>
    <property type="project" value="UniProtKB-SubCell"/>
</dbReference>
<dbReference type="InterPro" id="IPR006084">
    <property type="entry name" value="XPG/Rad2"/>
</dbReference>
<keyword evidence="11" id="KW-0539">Nucleus</keyword>
<dbReference type="PRINTS" id="PR00853">
    <property type="entry name" value="XPGRADSUPER"/>
</dbReference>
<evidence type="ECO:0000256" key="13">
    <source>
        <dbReference type="ARBA" id="ARBA00053976"/>
    </source>
</evidence>
<keyword evidence="7" id="KW-0378">Hydrolase</keyword>
<dbReference type="SMART" id="SM00279">
    <property type="entry name" value="HhH2"/>
    <property type="match status" value="1"/>
</dbReference>
<comment type="cofactor">
    <cofactor evidence="1">
        <name>Mg(2+)</name>
        <dbReference type="ChEBI" id="CHEBI:18420"/>
    </cofactor>
</comment>
<dbReference type="Gene3D" id="3.40.50.1010">
    <property type="entry name" value="5'-nuclease"/>
    <property type="match status" value="1"/>
</dbReference>
<feature type="compositionally biased region" description="Basic and acidic residues" evidence="17">
    <location>
        <begin position="115"/>
        <end position="124"/>
    </location>
</feature>
<evidence type="ECO:0000313" key="21">
    <source>
        <dbReference type="Proteomes" id="UP000069272"/>
    </source>
</evidence>
<dbReference type="InterPro" id="IPR036279">
    <property type="entry name" value="5-3_exonuclease_C_sf"/>
</dbReference>
<dbReference type="PANTHER" id="PTHR11081">
    <property type="entry name" value="FLAP ENDONUCLEASE FAMILY MEMBER"/>
    <property type="match status" value="1"/>
</dbReference>
<dbReference type="InterPro" id="IPR041012">
    <property type="entry name" value="GEN_chromo"/>
</dbReference>
<dbReference type="FunFam" id="1.10.150.20:FF:000030">
    <property type="entry name" value="Flap endonuclease GEN-like 1"/>
    <property type="match status" value="1"/>
</dbReference>
<dbReference type="VEuPathDB" id="VectorBase:AALB20_035149"/>
<dbReference type="Pfam" id="PF00752">
    <property type="entry name" value="XPG_N"/>
    <property type="match status" value="1"/>
</dbReference>
<dbReference type="SMART" id="SM00485">
    <property type="entry name" value="XPGN"/>
    <property type="match status" value="1"/>
</dbReference>
<dbReference type="Proteomes" id="UP000069272">
    <property type="component" value="Chromosome 2R"/>
</dbReference>
<evidence type="ECO:0000256" key="7">
    <source>
        <dbReference type="ARBA" id="ARBA00022801"/>
    </source>
</evidence>
<keyword evidence="8" id="KW-0269">Exonuclease</keyword>
<dbReference type="EnsemblMetazoa" id="AALB008678-RA">
    <property type="protein sequence ID" value="AALB008678-PA"/>
    <property type="gene ID" value="AALB008678"/>
</dbReference>
<comment type="similarity">
    <text evidence="12">Belongs to the XPG/RAD2 endonuclease family. GEN subfamily.</text>
</comment>
<sequence length="752" mass="85025">MGVKDLWNLLTPHMERKPLFELSNKVVAIDLSGWVCESLNVVDYFIHPRFYLRNLFFRTCYLLQTGITPVFVLEGTAPSLKYGVIVKRNQLQFRGARPKKVANCDKASTTGTAGEKPRSKPTEQNRNRFNQVLKQCEELLNAIGLVCVQAAGEAEALCAYLNRDALIDGVISQDSDCFAYGAVRVFRNFCASQNGGSVDVYDLERANSAGLRLGQEKIVAMALLSGCDYCPAGVAGVGREMVTRLLNCYDNETILQRIRSWRNTAHRLTELEVKVDDKNVCPDCGHIGKLMQHRKAGCLDCHRTAGCDESKWKQQRANVKAELEIKRKALKDPDFPHEPIIEEFMTRPCELPALNLQWKQPNLVKFIRSMSSLLQWNELYCFQKLLPLFTRWQIQSAQKSSSPAQSSIFLTPDYIKKKRSPKGIPSYEIVWKDALGLFKGLIPQEQIDAYMSEAGNSIESLWSTIEPQELVLNAYPELVDRFLQSKVKGKRKKAPSTTASQSQGTGGDKPKRKPTMRTKKKDNENKNTQKLLDAFVHKAAEMPLEQQHEDACNEKENEAPNPPPNEQSPHGVEHFLNFTAELEAIAEDQTANDSFNSSAVIERLCRPNYLQLALAEYMELIEVERRKEALQDLLSNTMPHAHMEHGIEMEEEGDSTVQHRIVLKQDILNASSLVDGNHLDRTVAVSRKPQRKSFFFEPIVVPSNGDIEQPYGSPEMDMFECSLMLKDQIIIEHPVTDGNDTANQTIIYDIDF</sequence>
<dbReference type="InterPro" id="IPR029060">
    <property type="entry name" value="PIN-like_dom_sf"/>
</dbReference>
<evidence type="ECO:0000256" key="12">
    <source>
        <dbReference type="ARBA" id="ARBA00038112"/>
    </source>
</evidence>
<evidence type="ECO:0000256" key="6">
    <source>
        <dbReference type="ARBA" id="ARBA00022763"/>
    </source>
</evidence>
<proteinExistence type="inferred from homology"/>
<reference evidence="20 21" key="1">
    <citation type="journal article" date="2017" name="G3 (Bethesda)">
        <title>The Physical Genome Mapping of Anopheles albimanus Corrected Scaffold Misassemblies and Identified Interarm Rearrangements in Genus Anopheles.</title>
        <authorList>
            <person name="Artemov G.N."/>
            <person name="Peery A.N."/>
            <person name="Jiang X."/>
            <person name="Tu Z."/>
            <person name="Stegniy V.N."/>
            <person name="Sharakhova M.V."/>
            <person name="Sharakhov I.V."/>
        </authorList>
    </citation>
    <scope>NUCLEOTIDE SEQUENCE [LARGE SCALE GENOMIC DNA]</scope>
    <source>
        <strain evidence="20 21">ALBI9_A</strain>
    </source>
</reference>
<keyword evidence="21" id="KW-1185">Reference proteome</keyword>
<keyword evidence="10" id="KW-0234">DNA repair</keyword>
<feature type="region of interest" description="Disordered" evidence="17">
    <location>
        <begin position="102"/>
        <end position="124"/>
    </location>
</feature>
<evidence type="ECO:0000256" key="1">
    <source>
        <dbReference type="ARBA" id="ARBA00001946"/>
    </source>
</evidence>
<name>A0A182FQ59_ANOAL</name>
<evidence type="ECO:0000256" key="10">
    <source>
        <dbReference type="ARBA" id="ARBA00023204"/>
    </source>
</evidence>
<evidence type="ECO:0000256" key="3">
    <source>
        <dbReference type="ARBA" id="ARBA00022722"/>
    </source>
</evidence>
<evidence type="ECO:0000256" key="11">
    <source>
        <dbReference type="ARBA" id="ARBA00023242"/>
    </source>
</evidence>
<dbReference type="GO" id="GO:0004527">
    <property type="term" value="F:exonuclease activity"/>
    <property type="evidence" value="ECO:0007669"/>
    <property type="project" value="UniProtKB-KW"/>
</dbReference>
<dbReference type="GO" id="GO:0046872">
    <property type="term" value="F:metal ion binding"/>
    <property type="evidence" value="ECO:0007669"/>
    <property type="project" value="UniProtKB-KW"/>
</dbReference>
<accession>A0A182FQ59</accession>
<evidence type="ECO:0000256" key="8">
    <source>
        <dbReference type="ARBA" id="ARBA00022839"/>
    </source>
</evidence>
<evidence type="ECO:0000256" key="9">
    <source>
        <dbReference type="ARBA" id="ARBA00022842"/>
    </source>
</evidence>
<dbReference type="SMART" id="SM00484">
    <property type="entry name" value="XPGI"/>
    <property type="match status" value="1"/>
</dbReference>
<keyword evidence="3" id="KW-0540">Nuclease</keyword>
<dbReference type="InterPro" id="IPR006085">
    <property type="entry name" value="XPG_DNA_repair_N"/>
</dbReference>
<protein>
    <recommendedName>
        <fullName evidence="14">Flap endonuclease GEN</fullName>
    </recommendedName>
    <alternativeName>
        <fullName evidence="16">Flap structure-specific endonuclease GEN</fullName>
    </alternativeName>
    <alternativeName>
        <fullName evidence="15">Xpg-like endonuclease</fullName>
    </alternativeName>
</protein>